<proteinExistence type="predicted"/>
<sequence length="138" mass="15187">MHGRELLHQVGLPAAVQQLPQRPYRPVKLLPGSVHGHTQRPLPPLQQRNHILQKAVVAVGCVRYRLVALHRSGPPRGNKIAQDPEVTPGFDPVPAVDGFAVKEGSQLLPQVGIVQVLHQVLVVLVDVNHRSRRAKIPE</sequence>
<accession>A0A8D8BVG5</accession>
<dbReference type="EMBL" id="HBUE01093338">
    <property type="protein sequence ID" value="CAG6482402.1"/>
    <property type="molecule type" value="Transcribed_RNA"/>
</dbReference>
<organism evidence="1">
    <name type="scientific">Culex pipiens</name>
    <name type="common">House mosquito</name>
    <dbReference type="NCBI Taxonomy" id="7175"/>
    <lineage>
        <taxon>Eukaryota</taxon>
        <taxon>Metazoa</taxon>
        <taxon>Ecdysozoa</taxon>
        <taxon>Arthropoda</taxon>
        <taxon>Hexapoda</taxon>
        <taxon>Insecta</taxon>
        <taxon>Pterygota</taxon>
        <taxon>Neoptera</taxon>
        <taxon>Endopterygota</taxon>
        <taxon>Diptera</taxon>
        <taxon>Nematocera</taxon>
        <taxon>Culicoidea</taxon>
        <taxon>Culicidae</taxon>
        <taxon>Culicinae</taxon>
        <taxon>Culicini</taxon>
        <taxon>Culex</taxon>
        <taxon>Culex</taxon>
    </lineage>
</organism>
<evidence type="ECO:0000313" key="1">
    <source>
        <dbReference type="EMBL" id="CAG6482401.1"/>
    </source>
</evidence>
<name>A0A8D8BVG5_CULPI</name>
<dbReference type="AlphaFoldDB" id="A0A8D8BVG5"/>
<reference evidence="1" key="1">
    <citation type="submission" date="2021-05" db="EMBL/GenBank/DDBJ databases">
        <authorList>
            <person name="Alioto T."/>
            <person name="Alioto T."/>
            <person name="Gomez Garrido J."/>
        </authorList>
    </citation>
    <scope>NUCLEOTIDE SEQUENCE</scope>
</reference>
<dbReference type="EMBL" id="HBUE01093337">
    <property type="protein sequence ID" value="CAG6482401.1"/>
    <property type="molecule type" value="Transcribed_RNA"/>
</dbReference>
<protein>
    <submittedName>
        <fullName evidence="1">(northern house mosquito) hypothetical protein</fullName>
    </submittedName>
</protein>